<dbReference type="InterPro" id="IPR036397">
    <property type="entry name" value="RNaseH_sf"/>
</dbReference>
<dbReference type="SUPFAM" id="SSF53098">
    <property type="entry name" value="Ribonuclease H-like"/>
    <property type="match status" value="1"/>
</dbReference>
<protein>
    <submittedName>
        <fullName evidence="3">Werner syndrome-like exonuclease-like protein</fullName>
    </submittedName>
</protein>
<reference evidence="3 4" key="1">
    <citation type="journal article" date="2014" name="Am. J. Bot.">
        <title>Genome assembly and annotation for red clover (Trifolium pratense; Fabaceae).</title>
        <authorList>
            <person name="Istvanek J."/>
            <person name="Jaros M."/>
            <person name="Krenek A."/>
            <person name="Repkova J."/>
        </authorList>
    </citation>
    <scope>NUCLEOTIDE SEQUENCE [LARGE SCALE GENOMIC DNA]</scope>
    <source>
        <strain evidence="4">cv. Tatra</strain>
        <tissue evidence="3">Young leaves</tissue>
    </source>
</reference>
<reference evidence="3 4" key="2">
    <citation type="journal article" date="2017" name="Front. Plant Sci.">
        <title>Gene Classification and Mining of Molecular Markers Useful in Red Clover (Trifolium pratense) Breeding.</title>
        <authorList>
            <person name="Istvanek J."/>
            <person name="Dluhosova J."/>
            <person name="Dluhos P."/>
            <person name="Patkova L."/>
            <person name="Nedelnik J."/>
            <person name="Repkova J."/>
        </authorList>
    </citation>
    <scope>NUCLEOTIDE SEQUENCE [LARGE SCALE GENOMIC DNA]</scope>
    <source>
        <strain evidence="4">cv. Tatra</strain>
        <tissue evidence="3">Young leaves</tissue>
    </source>
</reference>
<dbReference type="AlphaFoldDB" id="A0A2K3K7N9"/>
<dbReference type="GO" id="GO:0005634">
    <property type="term" value="C:nucleus"/>
    <property type="evidence" value="ECO:0007669"/>
    <property type="project" value="TreeGrafter"/>
</dbReference>
<dbReference type="STRING" id="57577.A0A2K3K7N9"/>
<comment type="caution">
    <text evidence="3">The sequence shown here is derived from an EMBL/GenBank/DDBJ whole genome shotgun (WGS) entry which is preliminary data.</text>
</comment>
<gene>
    <name evidence="3" type="ORF">L195_g052906</name>
</gene>
<dbReference type="PANTHER" id="PTHR13620">
    <property type="entry name" value="3-5 EXONUCLEASE"/>
    <property type="match status" value="1"/>
</dbReference>
<dbReference type="PANTHER" id="PTHR13620:SF121">
    <property type="entry name" value="EMB|CAB82946.1-RELATED"/>
    <property type="match status" value="1"/>
</dbReference>
<keyword evidence="2" id="KW-0378">Hydrolase</keyword>
<accession>A0A2K3K7N9</accession>
<evidence type="ECO:0000256" key="2">
    <source>
        <dbReference type="ARBA" id="ARBA00022801"/>
    </source>
</evidence>
<keyword evidence="1" id="KW-0540">Nuclease</keyword>
<dbReference type="GO" id="GO:0005737">
    <property type="term" value="C:cytoplasm"/>
    <property type="evidence" value="ECO:0007669"/>
    <property type="project" value="TreeGrafter"/>
</dbReference>
<evidence type="ECO:0000313" key="4">
    <source>
        <dbReference type="Proteomes" id="UP000236291"/>
    </source>
</evidence>
<dbReference type="GO" id="GO:0008408">
    <property type="term" value="F:3'-5' exonuclease activity"/>
    <property type="evidence" value="ECO:0007669"/>
    <property type="project" value="TreeGrafter"/>
</dbReference>
<sequence length="201" mass="22592">MSGMGYEETFELNGELIKTTAVTYSNDAKIDNHISSFLRPSINHQTKVIGFDAEWFLSHTPEKGKFSMSQCASIQLCDGHSCLIIQQNLFHWSRDLSFIKPLLNFLSMPDYTFVGVGIKRNLAKLEKYYGIGCRNSVELGPLAATLMIDPRLSYCGVDELAFAVDRLDLQVHRPVTAIYDYSCSPLSKELAKLATVNVYSY</sequence>
<dbReference type="Proteomes" id="UP000236291">
    <property type="component" value="Unassembled WGS sequence"/>
</dbReference>
<dbReference type="InterPro" id="IPR051132">
    <property type="entry name" value="3-5_Exonuclease_domain"/>
</dbReference>
<dbReference type="EMBL" id="ASHM01087419">
    <property type="protein sequence ID" value="PNX62301.1"/>
    <property type="molecule type" value="Genomic_DNA"/>
</dbReference>
<feature type="non-terminal residue" evidence="3">
    <location>
        <position position="201"/>
    </location>
</feature>
<evidence type="ECO:0000256" key="1">
    <source>
        <dbReference type="ARBA" id="ARBA00022722"/>
    </source>
</evidence>
<name>A0A2K3K7N9_TRIPR</name>
<evidence type="ECO:0000313" key="3">
    <source>
        <dbReference type="EMBL" id="PNX62301.1"/>
    </source>
</evidence>
<organism evidence="3 4">
    <name type="scientific">Trifolium pratense</name>
    <name type="common">Red clover</name>
    <dbReference type="NCBI Taxonomy" id="57577"/>
    <lineage>
        <taxon>Eukaryota</taxon>
        <taxon>Viridiplantae</taxon>
        <taxon>Streptophyta</taxon>
        <taxon>Embryophyta</taxon>
        <taxon>Tracheophyta</taxon>
        <taxon>Spermatophyta</taxon>
        <taxon>Magnoliopsida</taxon>
        <taxon>eudicotyledons</taxon>
        <taxon>Gunneridae</taxon>
        <taxon>Pentapetalae</taxon>
        <taxon>rosids</taxon>
        <taxon>fabids</taxon>
        <taxon>Fabales</taxon>
        <taxon>Fabaceae</taxon>
        <taxon>Papilionoideae</taxon>
        <taxon>50 kb inversion clade</taxon>
        <taxon>NPAAA clade</taxon>
        <taxon>Hologalegina</taxon>
        <taxon>IRL clade</taxon>
        <taxon>Trifolieae</taxon>
        <taxon>Trifolium</taxon>
    </lineage>
</organism>
<dbReference type="GO" id="GO:0003676">
    <property type="term" value="F:nucleic acid binding"/>
    <property type="evidence" value="ECO:0007669"/>
    <property type="project" value="InterPro"/>
</dbReference>
<dbReference type="InterPro" id="IPR012337">
    <property type="entry name" value="RNaseH-like_sf"/>
</dbReference>
<dbReference type="Gene3D" id="3.30.420.10">
    <property type="entry name" value="Ribonuclease H-like superfamily/Ribonuclease H"/>
    <property type="match status" value="1"/>
</dbReference>
<keyword evidence="3" id="KW-0269">Exonuclease</keyword>
<proteinExistence type="predicted"/>